<evidence type="ECO:0000259" key="3">
    <source>
        <dbReference type="Pfam" id="PF12697"/>
    </source>
</evidence>
<proteinExistence type="inferred from homology"/>
<evidence type="ECO:0000256" key="2">
    <source>
        <dbReference type="SAM" id="MobiDB-lite"/>
    </source>
</evidence>
<dbReference type="KEGG" id="ehx:EMIHUDRAFT_108112"/>
<protein>
    <recommendedName>
        <fullName evidence="3">AB hydrolase-1 domain-containing protein</fullName>
    </recommendedName>
</protein>
<feature type="compositionally biased region" description="Gly residues" evidence="2">
    <location>
        <begin position="22"/>
        <end position="39"/>
    </location>
</feature>
<evidence type="ECO:0000256" key="1">
    <source>
        <dbReference type="ARBA" id="ARBA00038097"/>
    </source>
</evidence>
<evidence type="ECO:0000313" key="4">
    <source>
        <dbReference type="EnsemblProtists" id="EOD03729"/>
    </source>
</evidence>
<feature type="domain" description="AB hydrolase-1" evidence="3">
    <location>
        <begin position="50"/>
        <end position="315"/>
    </location>
</feature>
<accession>A0A0D3HXJ4</accession>
<dbReference type="PANTHER" id="PTHR42886">
    <property type="entry name" value="RE40534P-RELATED"/>
    <property type="match status" value="1"/>
</dbReference>
<dbReference type="Proteomes" id="UP000013827">
    <property type="component" value="Unassembled WGS sequence"/>
</dbReference>
<dbReference type="HOGENOM" id="CLU_856454_0_0_1"/>
<dbReference type="Pfam" id="PF12697">
    <property type="entry name" value="Abhydrolase_6"/>
    <property type="match status" value="1"/>
</dbReference>
<feature type="region of interest" description="Disordered" evidence="2">
    <location>
        <begin position="20"/>
        <end position="43"/>
    </location>
</feature>
<dbReference type="RefSeq" id="XP_005756158.1">
    <property type="nucleotide sequence ID" value="XM_005756101.1"/>
</dbReference>
<dbReference type="GeneID" id="17249934"/>
<dbReference type="Gene3D" id="3.40.50.1820">
    <property type="entry name" value="alpha/beta hydrolase"/>
    <property type="match status" value="1"/>
</dbReference>
<evidence type="ECO:0000313" key="5">
    <source>
        <dbReference type="Proteomes" id="UP000013827"/>
    </source>
</evidence>
<organism evidence="4 5">
    <name type="scientific">Emiliania huxleyi (strain CCMP1516)</name>
    <dbReference type="NCBI Taxonomy" id="280463"/>
    <lineage>
        <taxon>Eukaryota</taxon>
        <taxon>Haptista</taxon>
        <taxon>Haptophyta</taxon>
        <taxon>Prymnesiophyceae</taxon>
        <taxon>Isochrysidales</taxon>
        <taxon>Noelaerhabdaceae</taxon>
        <taxon>Emiliania</taxon>
    </lineage>
</organism>
<name>A0A0D3HXJ4_EMIH1</name>
<dbReference type="AlphaFoldDB" id="A0A0D3HXJ4"/>
<keyword evidence="5" id="KW-1185">Reference proteome</keyword>
<dbReference type="InterPro" id="IPR029058">
    <property type="entry name" value="AB_hydrolase_fold"/>
</dbReference>
<sequence>MARWPGSLVRPLRSGLSIARGSIGGSSGGGGGDSGGGDSDSGSGDAPVALVLTHALGFSKECWAPVLEDLAPLLTRRVEWVALDFSGHGASTSSPPTGRWDEYHVAEAREVLQSELRAVAPASRTVGVGHSMGGAVLAALELRQPGSLARVAAIEPPIFPAAVGRLARLLTSAGLNPLANAAAQRRRAWPSAAAAREHFGSRMAAGWDSRSLDAFLGGALRDAPGGGVELCCDPATEARCLGLPLVASEVAAGYDGGAAVTLVTCSASRFSPLLLPGSGPAAYSLVAQTLRAGVVRLPGASHHLVVQEQPALVARLVADEVAAIV</sequence>
<dbReference type="OMA" id="DIEWSST"/>
<dbReference type="PaxDb" id="2903-EOD03729"/>
<comment type="similarity">
    <text evidence="1">Belongs to the peptidase S33 family. ABHD4/ABHD5 subfamily.</text>
</comment>
<reference evidence="4" key="2">
    <citation type="submission" date="2024-10" db="UniProtKB">
        <authorList>
            <consortium name="EnsemblProtists"/>
        </authorList>
    </citation>
    <scope>IDENTIFICATION</scope>
</reference>
<dbReference type="PANTHER" id="PTHR42886:SF29">
    <property type="entry name" value="PUMMELIG, ISOFORM A"/>
    <property type="match status" value="1"/>
</dbReference>
<dbReference type="EnsemblProtists" id="EOD03729">
    <property type="protein sequence ID" value="EOD03729"/>
    <property type="gene ID" value="EMIHUDRAFT_108112"/>
</dbReference>
<reference evidence="5" key="1">
    <citation type="journal article" date="2013" name="Nature">
        <title>Pan genome of the phytoplankton Emiliania underpins its global distribution.</title>
        <authorList>
            <person name="Read B.A."/>
            <person name="Kegel J."/>
            <person name="Klute M.J."/>
            <person name="Kuo A."/>
            <person name="Lefebvre S.C."/>
            <person name="Maumus F."/>
            <person name="Mayer C."/>
            <person name="Miller J."/>
            <person name="Monier A."/>
            <person name="Salamov A."/>
            <person name="Young J."/>
            <person name="Aguilar M."/>
            <person name="Claverie J.M."/>
            <person name="Frickenhaus S."/>
            <person name="Gonzalez K."/>
            <person name="Herman E.K."/>
            <person name="Lin Y.C."/>
            <person name="Napier J."/>
            <person name="Ogata H."/>
            <person name="Sarno A.F."/>
            <person name="Shmutz J."/>
            <person name="Schroeder D."/>
            <person name="de Vargas C."/>
            <person name="Verret F."/>
            <person name="von Dassow P."/>
            <person name="Valentin K."/>
            <person name="Van de Peer Y."/>
            <person name="Wheeler G."/>
            <person name="Dacks J.B."/>
            <person name="Delwiche C.F."/>
            <person name="Dyhrman S.T."/>
            <person name="Glockner G."/>
            <person name="John U."/>
            <person name="Richards T."/>
            <person name="Worden A.Z."/>
            <person name="Zhang X."/>
            <person name="Grigoriev I.V."/>
            <person name="Allen A.E."/>
            <person name="Bidle K."/>
            <person name="Borodovsky M."/>
            <person name="Bowler C."/>
            <person name="Brownlee C."/>
            <person name="Cock J.M."/>
            <person name="Elias M."/>
            <person name="Gladyshev V.N."/>
            <person name="Groth M."/>
            <person name="Guda C."/>
            <person name="Hadaegh A."/>
            <person name="Iglesias-Rodriguez M.D."/>
            <person name="Jenkins J."/>
            <person name="Jones B.M."/>
            <person name="Lawson T."/>
            <person name="Leese F."/>
            <person name="Lindquist E."/>
            <person name="Lobanov A."/>
            <person name="Lomsadze A."/>
            <person name="Malik S.B."/>
            <person name="Marsh M.E."/>
            <person name="Mackinder L."/>
            <person name="Mock T."/>
            <person name="Mueller-Roeber B."/>
            <person name="Pagarete A."/>
            <person name="Parker M."/>
            <person name="Probert I."/>
            <person name="Quesneville H."/>
            <person name="Raines C."/>
            <person name="Rensing S.A."/>
            <person name="Riano-Pachon D.M."/>
            <person name="Richier S."/>
            <person name="Rokitta S."/>
            <person name="Shiraiwa Y."/>
            <person name="Soanes D.M."/>
            <person name="van der Giezen M."/>
            <person name="Wahlund T.M."/>
            <person name="Williams B."/>
            <person name="Wilson W."/>
            <person name="Wolfe G."/>
            <person name="Wurch L.L."/>
        </authorList>
    </citation>
    <scope>NUCLEOTIDE SEQUENCE</scope>
</reference>
<dbReference type="SUPFAM" id="SSF53474">
    <property type="entry name" value="alpha/beta-Hydrolases"/>
    <property type="match status" value="1"/>
</dbReference>
<dbReference type="InterPro" id="IPR000073">
    <property type="entry name" value="AB_hydrolase_1"/>
</dbReference>